<evidence type="ECO:0000313" key="8">
    <source>
        <dbReference type="Ensembl" id="ENSCSAVP00000017313.1"/>
    </source>
</evidence>
<dbReference type="InParanoid" id="H2ZI97"/>
<comment type="subcellular location">
    <subcellularLocation>
        <location evidence="1">Membrane</location>
        <topology evidence="1">Multi-pass membrane protein</topology>
    </subcellularLocation>
</comment>
<dbReference type="Pfam" id="PF00916">
    <property type="entry name" value="Sulfate_transp"/>
    <property type="match status" value="1"/>
</dbReference>
<accession>H2ZI97</accession>
<feature type="domain" description="STAS" evidence="7">
    <location>
        <begin position="477"/>
        <end position="641"/>
    </location>
</feature>
<dbReference type="NCBIfam" id="TIGR00815">
    <property type="entry name" value="sulP"/>
    <property type="match status" value="1"/>
</dbReference>
<feature type="transmembrane region" description="Helical" evidence="6">
    <location>
        <begin position="358"/>
        <end position="391"/>
    </location>
</feature>
<keyword evidence="2 6" id="KW-0812">Transmembrane</keyword>
<name>H2ZI97_CIOSA</name>
<evidence type="ECO:0000256" key="2">
    <source>
        <dbReference type="ARBA" id="ARBA00022692"/>
    </source>
</evidence>
<organism evidence="8 9">
    <name type="scientific">Ciona savignyi</name>
    <name type="common">Pacific transparent sea squirt</name>
    <dbReference type="NCBI Taxonomy" id="51511"/>
    <lineage>
        <taxon>Eukaryota</taxon>
        <taxon>Metazoa</taxon>
        <taxon>Chordata</taxon>
        <taxon>Tunicata</taxon>
        <taxon>Ascidiacea</taxon>
        <taxon>Phlebobranchia</taxon>
        <taxon>Cionidae</taxon>
        <taxon>Ciona</taxon>
    </lineage>
</organism>
<dbReference type="GeneTree" id="ENSGT01150000286920"/>
<protein>
    <recommendedName>
        <fullName evidence="7">STAS domain-containing protein</fullName>
    </recommendedName>
</protein>
<feature type="transmembrane region" description="Helical" evidence="6">
    <location>
        <begin position="318"/>
        <end position="338"/>
    </location>
</feature>
<dbReference type="OMA" id="YKDAQRV"/>
<feature type="transmembrane region" description="Helical" evidence="6">
    <location>
        <begin position="21"/>
        <end position="38"/>
    </location>
</feature>
<feature type="transmembrane region" description="Helical" evidence="6">
    <location>
        <begin position="199"/>
        <end position="218"/>
    </location>
</feature>
<dbReference type="GO" id="GO:0055085">
    <property type="term" value="P:transmembrane transport"/>
    <property type="evidence" value="ECO:0007669"/>
    <property type="project" value="InterPro"/>
</dbReference>
<dbReference type="PANTHER" id="PTHR11814">
    <property type="entry name" value="SULFATE TRANSPORTER"/>
    <property type="match status" value="1"/>
</dbReference>
<dbReference type="eggNOG" id="KOG0236">
    <property type="taxonomic scope" value="Eukaryota"/>
</dbReference>
<feature type="transmembrane region" description="Helical" evidence="6">
    <location>
        <begin position="286"/>
        <end position="306"/>
    </location>
</feature>
<dbReference type="Ensembl" id="ENSCSAVT00000017502.1">
    <property type="protein sequence ID" value="ENSCSAVP00000017313.1"/>
    <property type="gene ID" value="ENSCSAVG00000010195.1"/>
</dbReference>
<evidence type="ECO:0000256" key="5">
    <source>
        <dbReference type="SAM" id="MobiDB-lite"/>
    </source>
</evidence>
<dbReference type="InterPro" id="IPR002645">
    <property type="entry name" value="STAS_dom"/>
</dbReference>
<dbReference type="InterPro" id="IPR036513">
    <property type="entry name" value="STAS_dom_sf"/>
</dbReference>
<dbReference type="InterPro" id="IPR001902">
    <property type="entry name" value="SLC26A/SulP_fam"/>
</dbReference>
<keyword evidence="4 6" id="KW-0472">Membrane</keyword>
<evidence type="ECO:0000313" key="9">
    <source>
        <dbReference type="Proteomes" id="UP000007875"/>
    </source>
</evidence>
<feature type="transmembrane region" description="Helical" evidence="6">
    <location>
        <begin position="44"/>
        <end position="68"/>
    </location>
</feature>
<feature type="transmembrane region" description="Helical" evidence="6">
    <location>
        <begin position="120"/>
        <end position="140"/>
    </location>
</feature>
<dbReference type="InterPro" id="IPR011547">
    <property type="entry name" value="SLC26A/SulP_dom"/>
</dbReference>
<reference evidence="8" key="3">
    <citation type="submission" date="2025-09" db="UniProtKB">
        <authorList>
            <consortium name="Ensembl"/>
        </authorList>
    </citation>
    <scope>IDENTIFICATION</scope>
</reference>
<feature type="region of interest" description="Disordered" evidence="5">
    <location>
        <begin position="530"/>
        <end position="579"/>
    </location>
</feature>
<keyword evidence="9" id="KW-1185">Reference proteome</keyword>
<dbReference type="STRING" id="51511.ENSCSAVP00000017313"/>
<dbReference type="AlphaFoldDB" id="H2ZI97"/>
<evidence type="ECO:0000256" key="3">
    <source>
        <dbReference type="ARBA" id="ARBA00022989"/>
    </source>
</evidence>
<dbReference type="Gene3D" id="3.30.750.24">
    <property type="entry name" value="STAS domain"/>
    <property type="match status" value="1"/>
</dbReference>
<evidence type="ECO:0000256" key="1">
    <source>
        <dbReference type="ARBA" id="ARBA00004141"/>
    </source>
</evidence>
<sequence length="641" mass="69749">KKVVQSTVPITRWLPRYKIKKNLFGDIAGGITVGIVHLPQGMAYALLASLPAVTGLYVSFFPVLIYVIFGTSRHISIGTFAVISLMIGAVIDKRVPPPTCNIPGVIPGLSCQETYDMRKIQVAVALSLAVGLIHVIMYIFRLGIITLYLSSHMVSGFTCGAAFHVMTSQIPKLFGLNIPRKSGPLALIYTYIDVFKNLYTTNVATLILSACCIILLVIGKEINLRFKKKLPFPLPWELVVVICSTIASYYGFLNLNYGVTIVGEIPTGIQVTVPQTDDLGTVFVDAIPIAIVVFAIAVSLAQMFAVKHVYETDSNQELLAYGLANIFGAFFSCFPAATSLSRSSIWEETGGKTQITGVVSSAVILVILLWIGPLFQSLPEAALASIIIVNLKRMLMQFNQLPPLWRVSRLDATVWLVTWLAVVLLGVDLGLAVGAGYSLLTVVFRTQIGTGQTVVAVGDTGVFRSTKKFNGDDDDSSVLVFAFPGPIYYANHQRFKNQLALSLGFEPALEIHRRKKRKMKEERLQRLTHVNSAFSGDQPDHNGAAASANITPSTTDSEPHLSPESSDATPAKMNSRGSMFKSPNGDVFINGLDTGDSLKHVIIDMTSCSFVDNDTVKTFSSLYSDLRKLEIAMYLAACTSK</sequence>
<evidence type="ECO:0000256" key="4">
    <source>
        <dbReference type="ARBA" id="ARBA00023136"/>
    </source>
</evidence>
<proteinExistence type="predicted"/>
<dbReference type="GO" id="GO:0016020">
    <property type="term" value="C:membrane"/>
    <property type="evidence" value="ECO:0007669"/>
    <property type="project" value="UniProtKB-SubCell"/>
</dbReference>
<dbReference type="Pfam" id="PF01740">
    <property type="entry name" value="STAS"/>
    <property type="match status" value="1"/>
</dbReference>
<reference evidence="9" key="1">
    <citation type="submission" date="2003-08" db="EMBL/GenBank/DDBJ databases">
        <authorList>
            <person name="Birren B."/>
            <person name="Nusbaum C."/>
            <person name="Abebe A."/>
            <person name="Abouelleil A."/>
            <person name="Adekoya E."/>
            <person name="Ait-zahra M."/>
            <person name="Allen N."/>
            <person name="Allen T."/>
            <person name="An P."/>
            <person name="Anderson M."/>
            <person name="Anderson S."/>
            <person name="Arachchi H."/>
            <person name="Armbruster J."/>
            <person name="Bachantsang P."/>
            <person name="Baldwin J."/>
            <person name="Barry A."/>
            <person name="Bayul T."/>
            <person name="Blitshsteyn B."/>
            <person name="Bloom T."/>
            <person name="Blye J."/>
            <person name="Boguslavskiy L."/>
            <person name="Borowsky M."/>
            <person name="Boukhgalter B."/>
            <person name="Brunache A."/>
            <person name="Butler J."/>
            <person name="Calixte N."/>
            <person name="Calvo S."/>
            <person name="Camarata J."/>
            <person name="Campo K."/>
            <person name="Chang J."/>
            <person name="Cheshatsang Y."/>
            <person name="Citroen M."/>
            <person name="Collymore A."/>
            <person name="Considine T."/>
            <person name="Cook A."/>
            <person name="Cooke P."/>
            <person name="Corum B."/>
            <person name="Cuomo C."/>
            <person name="David R."/>
            <person name="Dawoe T."/>
            <person name="Degray S."/>
            <person name="Dodge S."/>
            <person name="Dooley K."/>
            <person name="Dorje P."/>
            <person name="Dorjee K."/>
            <person name="Dorris L."/>
            <person name="Duffey N."/>
            <person name="Dupes A."/>
            <person name="Elkins T."/>
            <person name="Engels R."/>
            <person name="Erickson J."/>
            <person name="Farina A."/>
            <person name="Faro S."/>
            <person name="Ferreira P."/>
            <person name="Fischer H."/>
            <person name="Fitzgerald M."/>
            <person name="Foley K."/>
            <person name="Gage D."/>
            <person name="Galagan J."/>
            <person name="Gearin G."/>
            <person name="Gnerre S."/>
            <person name="Gnirke A."/>
            <person name="Goyette A."/>
            <person name="Graham J."/>
            <person name="Grandbois E."/>
            <person name="Gyaltsen K."/>
            <person name="Hafez N."/>
            <person name="Hagopian D."/>
            <person name="Hagos B."/>
            <person name="Hall J."/>
            <person name="Hatcher B."/>
            <person name="Heller A."/>
            <person name="Higgins H."/>
            <person name="Honan T."/>
            <person name="Horn A."/>
            <person name="Houde N."/>
            <person name="Hughes L."/>
            <person name="Hulme W."/>
            <person name="Husby E."/>
            <person name="Iliev I."/>
            <person name="Jaffe D."/>
            <person name="Jones C."/>
            <person name="Kamal M."/>
            <person name="Kamat A."/>
            <person name="Kamvysselis M."/>
            <person name="Karlsson E."/>
            <person name="Kells C."/>
            <person name="Kieu A."/>
            <person name="Kisner P."/>
            <person name="Kodira C."/>
            <person name="Kulbokas E."/>
            <person name="Labutti K."/>
            <person name="Lama D."/>
            <person name="Landers T."/>
            <person name="Leger J."/>
            <person name="Levine S."/>
            <person name="Lewis D."/>
            <person name="Lewis T."/>
            <person name="Lindblad-toh K."/>
            <person name="Liu X."/>
            <person name="Lokyitsang T."/>
            <person name="Lokyitsang Y."/>
            <person name="Lucien O."/>
            <person name="Lui A."/>
            <person name="Ma L.J."/>
            <person name="Mabbitt R."/>
            <person name="Macdonald J."/>
            <person name="Maclean C."/>
            <person name="Major J."/>
            <person name="Manning J."/>
            <person name="Marabella R."/>
            <person name="Maru K."/>
            <person name="Matthews C."/>
            <person name="Mauceli E."/>
            <person name="Mccarthy M."/>
            <person name="Mcdonough S."/>
            <person name="Mcghee T."/>
            <person name="Meldrim J."/>
            <person name="Meneus L."/>
            <person name="Mesirov J."/>
            <person name="Mihalev A."/>
            <person name="Mihova T."/>
            <person name="Mikkelsen T."/>
            <person name="Mlenga V."/>
            <person name="Moru K."/>
            <person name="Mozes J."/>
            <person name="Mulrain L."/>
            <person name="Munson G."/>
            <person name="Naylor J."/>
            <person name="Newes C."/>
            <person name="Nguyen C."/>
            <person name="Nguyen N."/>
            <person name="Nguyen T."/>
            <person name="Nicol R."/>
            <person name="Nielsen C."/>
            <person name="Nizzari M."/>
            <person name="Norbu C."/>
            <person name="Norbu N."/>
            <person name="O'donnell P."/>
            <person name="Okoawo O."/>
            <person name="O'leary S."/>
            <person name="Omotosho B."/>
            <person name="O'neill K."/>
            <person name="Osman S."/>
            <person name="Parker S."/>
            <person name="Perrin D."/>
            <person name="Phunkhang P."/>
            <person name="Piqani B."/>
            <person name="Purcell S."/>
            <person name="Rachupka T."/>
            <person name="Ramasamy U."/>
            <person name="Rameau R."/>
            <person name="Ray V."/>
            <person name="Raymond C."/>
            <person name="Retta R."/>
            <person name="Richardson S."/>
            <person name="Rise C."/>
            <person name="Rodriguez J."/>
            <person name="Rogers J."/>
            <person name="Rogov P."/>
            <person name="Rutman M."/>
            <person name="Schupbach R."/>
            <person name="Seaman C."/>
            <person name="Settipalli S."/>
            <person name="Sharpe T."/>
            <person name="Sheridan J."/>
            <person name="Sherpa N."/>
            <person name="Shi J."/>
            <person name="Smirnov S."/>
            <person name="Smith C."/>
            <person name="Sougnez C."/>
            <person name="Spencer B."/>
            <person name="Stalker J."/>
            <person name="Stange-thomann N."/>
            <person name="Stavropoulos S."/>
            <person name="Stetson K."/>
            <person name="Stone C."/>
            <person name="Stone S."/>
            <person name="Stubbs M."/>
            <person name="Talamas J."/>
            <person name="Tchuinga P."/>
            <person name="Tenzing P."/>
            <person name="Tesfaye S."/>
            <person name="Theodore J."/>
            <person name="Thoulutsang Y."/>
            <person name="Topham K."/>
            <person name="Towey S."/>
            <person name="Tsamla T."/>
            <person name="Tsomo N."/>
            <person name="Vallee D."/>
            <person name="Vassiliev H."/>
            <person name="Venkataraman V."/>
            <person name="Vinson J."/>
            <person name="Vo A."/>
            <person name="Wade C."/>
            <person name="Wang S."/>
            <person name="Wangchuk T."/>
            <person name="Wangdi T."/>
            <person name="Whittaker C."/>
            <person name="Wilkinson J."/>
            <person name="Wu Y."/>
            <person name="Wyman D."/>
            <person name="Yadav S."/>
            <person name="Yang S."/>
            <person name="Yang X."/>
            <person name="Yeager S."/>
            <person name="Yee E."/>
            <person name="Young G."/>
            <person name="Zainoun J."/>
            <person name="Zembeck L."/>
            <person name="Zimmer A."/>
            <person name="Zody M."/>
            <person name="Lander E."/>
        </authorList>
    </citation>
    <scope>NUCLEOTIDE SEQUENCE [LARGE SCALE GENOMIC DNA]</scope>
</reference>
<dbReference type="SUPFAM" id="SSF52091">
    <property type="entry name" value="SpoIIaa-like"/>
    <property type="match status" value="1"/>
</dbReference>
<evidence type="ECO:0000259" key="7">
    <source>
        <dbReference type="PROSITE" id="PS50801"/>
    </source>
</evidence>
<reference evidence="8" key="2">
    <citation type="submission" date="2025-08" db="UniProtKB">
        <authorList>
            <consortium name="Ensembl"/>
        </authorList>
    </citation>
    <scope>IDENTIFICATION</scope>
</reference>
<feature type="transmembrane region" description="Helical" evidence="6">
    <location>
        <begin position="230"/>
        <end position="252"/>
    </location>
</feature>
<evidence type="ECO:0000256" key="6">
    <source>
        <dbReference type="SAM" id="Phobius"/>
    </source>
</evidence>
<dbReference type="Proteomes" id="UP000007875">
    <property type="component" value="Unassembled WGS sequence"/>
</dbReference>
<dbReference type="PROSITE" id="PS50801">
    <property type="entry name" value="STAS"/>
    <property type="match status" value="1"/>
</dbReference>
<feature type="transmembrane region" description="Helical" evidence="6">
    <location>
        <begin position="412"/>
        <end position="440"/>
    </location>
</feature>
<keyword evidence="3 6" id="KW-1133">Transmembrane helix</keyword>